<dbReference type="Pfam" id="PF14303">
    <property type="entry name" value="NAM-associated"/>
    <property type="match status" value="1"/>
</dbReference>
<keyword evidence="4" id="KW-1185">Reference proteome</keyword>
<evidence type="ECO:0000313" key="4">
    <source>
        <dbReference type="Proteomes" id="UP000554482"/>
    </source>
</evidence>
<protein>
    <recommendedName>
        <fullName evidence="2">No apical meristem-associated C-terminal domain-containing protein</fullName>
    </recommendedName>
</protein>
<dbReference type="EMBL" id="JABWDY010006195">
    <property type="protein sequence ID" value="KAF5203829.1"/>
    <property type="molecule type" value="Genomic_DNA"/>
</dbReference>
<organism evidence="3 4">
    <name type="scientific">Thalictrum thalictroides</name>
    <name type="common">Rue-anemone</name>
    <name type="synonym">Anemone thalictroides</name>
    <dbReference type="NCBI Taxonomy" id="46969"/>
    <lineage>
        <taxon>Eukaryota</taxon>
        <taxon>Viridiplantae</taxon>
        <taxon>Streptophyta</taxon>
        <taxon>Embryophyta</taxon>
        <taxon>Tracheophyta</taxon>
        <taxon>Spermatophyta</taxon>
        <taxon>Magnoliopsida</taxon>
        <taxon>Ranunculales</taxon>
        <taxon>Ranunculaceae</taxon>
        <taxon>Thalictroideae</taxon>
        <taxon>Thalictrum</taxon>
    </lineage>
</organism>
<dbReference type="AlphaFoldDB" id="A0A7J6X266"/>
<feature type="compositionally biased region" description="Basic and acidic residues" evidence="1">
    <location>
        <begin position="39"/>
        <end position="49"/>
    </location>
</feature>
<reference evidence="3 4" key="1">
    <citation type="submission" date="2020-06" db="EMBL/GenBank/DDBJ databases">
        <title>Transcriptomic and genomic resources for Thalictrum thalictroides and T. hernandezii: Facilitating candidate gene discovery in an emerging model plant lineage.</title>
        <authorList>
            <person name="Arias T."/>
            <person name="Riano-Pachon D.M."/>
            <person name="Di Stilio V.S."/>
        </authorList>
    </citation>
    <scope>NUCLEOTIDE SEQUENCE [LARGE SCALE GENOMIC DNA]</scope>
    <source>
        <strain evidence="4">cv. WT478/WT964</strain>
        <tissue evidence="3">Leaves</tissue>
    </source>
</reference>
<feature type="non-terminal residue" evidence="3">
    <location>
        <position position="1"/>
    </location>
</feature>
<accession>A0A7J6X266</accession>
<evidence type="ECO:0000256" key="1">
    <source>
        <dbReference type="SAM" id="MobiDB-lite"/>
    </source>
</evidence>
<feature type="domain" description="No apical meristem-associated C-terminal" evidence="2">
    <location>
        <begin position="14"/>
        <end position="171"/>
    </location>
</feature>
<dbReference type="PANTHER" id="PTHR45224:SF10">
    <property type="entry name" value="OS09G0317700 PROTEIN"/>
    <property type="match status" value="1"/>
</dbReference>
<dbReference type="InterPro" id="IPR029466">
    <property type="entry name" value="NAM-associated_C"/>
</dbReference>
<gene>
    <name evidence="3" type="ORF">FRX31_006584</name>
</gene>
<feature type="compositionally biased region" description="Basic and acidic residues" evidence="1">
    <location>
        <begin position="64"/>
        <end position="73"/>
    </location>
</feature>
<dbReference type="Proteomes" id="UP000554482">
    <property type="component" value="Unassembled WGS sequence"/>
</dbReference>
<sequence>IQMARQTYQFENKKAFAYDHCWAILSECPKWNRDWETKMAKSRPAREDTIQASEASPGDGGSNEPERPEGSKKAKEKKRKSVESVQLMQDYFQKLEGRFDLEDTATNDTLELRRQELEATRQKTDATREKTEAIKERNRIKLYEMEAKILATDLDGLTGVAREVMRRRQEEVTAKWAREYGLGGSSSGM</sequence>
<feature type="region of interest" description="Disordered" evidence="1">
    <location>
        <begin position="39"/>
        <end position="83"/>
    </location>
</feature>
<proteinExistence type="predicted"/>
<comment type="caution">
    <text evidence="3">The sequence shown here is derived from an EMBL/GenBank/DDBJ whole genome shotgun (WGS) entry which is preliminary data.</text>
</comment>
<evidence type="ECO:0000313" key="3">
    <source>
        <dbReference type="EMBL" id="KAF5203829.1"/>
    </source>
</evidence>
<evidence type="ECO:0000259" key="2">
    <source>
        <dbReference type="Pfam" id="PF14303"/>
    </source>
</evidence>
<name>A0A7J6X266_THATH</name>
<dbReference type="PANTHER" id="PTHR45224">
    <property type="entry name" value="OS01G0527900 PROTEIN-RELATED"/>
    <property type="match status" value="1"/>
</dbReference>